<dbReference type="InterPro" id="IPR003594">
    <property type="entry name" value="HATPase_dom"/>
</dbReference>
<evidence type="ECO:0000256" key="1">
    <source>
        <dbReference type="ARBA" id="ARBA00022527"/>
    </source>
</evidence>
<dbReference type="EMBL" id="JAINVZ010000029">
    <property type="protein sequence ID" value="MBY8888831.1"/>
    <property type="molecule type" value="Genomic_DNA"/>
</dbReference>
<dbReference type="CDD" id="cd16936">
    <property type="entry name" value="HATPase_RsbW-like"/>
    <property type="match status" value="1"/>
</dbReference>
<comment type="caution">
    <text evidence="3">The sequence shown here is derived from an EMBL/GenBank/DDBJ whole genome shotgun (WGS) entry which is preliminary data.</text>
</comment>
<accession>A0ABS7R039</accession>
<keyword evidence="1" id="KW-0418">Kinase</keyword>
<keyword evidence="1" id="KW-0808">Transferase</keyword>
<keyword evidence="3" id="KW-0067">ATP-binding</keyword>
<name>A0ABS7R039_9ACTN</name>
<organism evidence="3 4">
    <name type="scientific">Streptantibioticus parmotrematis</name>
    <dbReference type="NCBI Taxonomy" id="2873249"/>
    <lineage>
        <taxon>Bacteria</taxon>
        <taxon>Bacillati</taxon>
        <taxon>Actinomycetota</taxon>
        <taxon>Actinomycetes</taxon>
        <taxon>Kitasatosporales</taxon>
        <taxon>Streptomycetaceae</taxon>
        <taxon>Streptantibioticus</taxon>
    </lineage>
</organism>
<dbReference type="Proteomes" id="UP001198565">
    <property type="component" value="Unassembled WGS sequence"/>
</dbReference>
<feature type="domain" description="Histidine kinase/HSP90-like ATPase" evidence="2">
    <location>
        <begin position="28"/>
        <end position="152"/>
    </location>
</feature>
<keyword evidence="3" id="KW-0547">Nucleotide-binding</keyword>
<evidence type="ECO:0000313" key="3">
    <source>
        <dbReference type="EMBL" id="MBY8888831.1"/>
    </source>
</evidence>
<dbReference type="GO" id="GO:0005524">
    <property type="term" value="F:ATP binding"/>
    <property type="evidence" value="ECO:0007669"/>
    <property type="project" value="UniProtKB-KW"/>
</dbReference>
<reference evidence="3 4" key="1">
    <citation type="submission" date="2021-08" db="EMBL/GenBank/DDBJ databases">
        <title>Streptomyces sp. PTM05 isolated from lichen.</title>
        <authorList>
            <person name="Somphong A."/>
            <person name="Phongsopitanun W."/>
            <person name="Tanasupawat S."/>
        </authorList>
    </citation>
    <scope>NUCLEOTIDE SEQUENCE [LARGE SCALE GENOMIC DNA]</scope>
    <source>
        <strain evidence="3 4">Ptm05</strain>
    </source>
</reference>
<dbReference type="InterPro" id="IPR050267">
    <property type="entry name" value="Anti-sigma-factor_SerPK"/>
</dbReference>
<evidence type="ECO:0000313" key="4">
    <source>
        <dbReference type="Proteomes" id="UP001198565"/>
    </source>
</evidence>
<dbReference type="Pfam" id="PF13581">
    <property type="entry name" value="HATPase_c_2"/>
    <property type="match status" value="1"/>
</dbReference>
<keyword evidence="1" id="KW-0723">Serine/threonine-protein kinase</keyword>
<protein>
    <submittedName>
        <fullName evidence="3">ATP-binding protein</fullName>
    </submittedName>
</protein>
<evidence type="ECO:0000259" key="2">
    <source>
        <dbReference type="Pfam" id="PF13581"/>
    </source>
</evidence>
<dbReference type="PANTHER" id="PTHR35526:SF3">
    <property type="entry name" value="ANTI-SIGMA-F FACTOR RSBW"/>
    <property type="match status" value="1"/>
</dbReference>
<dbReference type="InterPro" id="IPR036890">
    <property type="entry name" value="HATPase_C_sf"/>
</dbReference>
<sequence length="156" mass="16794">MCSENPSIVAPSRQPRQPTCAREFAMSFTATDRGARLARRLVTRRLDAWGYPRGTEASDAVTLIAAELTANAVRHGHVPGREFRLVLGLCGPDPVTLRVEVSDARGDRLPPEQASVAAPDAESGRGLWLVASLAARWAVVPRTDAPGKTVWAEVDV</sequence>
<keyword evidence="4" id="KW-1185">Reference proteome</keyword>
<dbReference type="Gene3D" id="3.30.565.10">
    <property type="entry name" value="Histidine kinase-like ATPase, C-terminal domain"/>
    <property type="match status" value="1"/>
</dbReference>
<dbReference type="PANTHER" id="PTHR35526">
    <property type="entry name" value="ANTI-SIGMA-F FACTOR RSBW-RELATED"/>
    <property type="match status" value="1"/>
</dbReference>
<gene>
    <name evidence="3" type="ORF">K7472_28890</name>
</gene>
<proteinExistence type="predicted"/>